<comment type="caution">
    <text evidence="1">The sequence shown here is derived from an EMBL/GenBank/DDBJ whole genome shotgun (WGS) entry which is preliminary data.</text>
</comment>
<proteinExistence type="predicted"/>
<evidence type="ECO:0000313" key="1">
    <source>
        <dbReference type="EMBL" id="KAG9282424.1"/>
    </source>
</evidence>
<dbReference type="Proteomes" id="UP000752171">
    <property type="component" value="Unassembled WGS sequence"/>
</dbReference>
<organism evidence="1 2">
    <name type="scientific">Astyanax mexicanus</name>
    <name type="common">Blind cave fish</name>
    <name type="synonym">Astyanax fasciatus mexicanus</name>
    <dbReference type="NCBI Taxonomy" id="7994"/>
    <lineage>
        <taxon>Eukaryota</taxon>
        <taxon>Metazoa</taxon>
        <taxon>Chordata</taxon>
        <taxon>Craniata</taxon>
        <taxon>Vertebrata</taxon>
        <taxon>Euteleostomi</taxon>
        <taxon>Actinopterygii</taxon>
        <taxon>Neopterygii</taxon>
        <taxon>Teleostei</taxon>
        <taxon>Ostariophysi</taxon>
        <taxon>Characiformes</taxon>
        <taxon>Characoidei</taxon>
        <taxon>Acestrorhamphidae</taxon>
        <taxon>Acestrorhamphinae</taxon>
        <taxon>Astyanax</taxon>
    </lineage>
</organism>
<accession>A0A8T2MGW9</accession>
<protein>
    <submittedName>
        <fullName evidence="1">Uncharacterized protein</fullName>
    </submittedName>
</protein>
<name>A0A8T2MGW9_ASTMX</name>
<sequence>MNSCSIKAGGRYGQYQFINTCVLDSLLVGLCNCHNKNPKFRELFQTDRTLKAIMIFLNANKFNEARYLWLIYLNLLNPNCRFNISEIIDFWSEVEDHLPVFINLVCSKDHFSGEDGVHGMDDILHQSIKSAFQPYGNIMPLGMTYKEPRVILVSKDNGLDTAPPIYVTDTYGRTFKLQFLLVKQKVHEQHMVVCCNMEDRWVLYDNNPDVPPEEVNYNEDFKNDYPVYLACYLNVPQPGHSYGMLILYVADE</sequence>
<evidence type="ECO:0000313" key="2">
    <source>
        <dbReference type="Proteomes" id="UP000752171"/>
    </source>
</evidence>
<dbReference type="EMBL" id="JAICCE010000001">
    <property type="protein sequence ID" value="KAG9282424.1"/>
    <property type="molecule type" value="Genomic_DNA"/>
</dbReference>
<dbReference type="AlphaFoldDB" id="A0A8T2MGW9"/>
<reference evidence="1 2" key="1">
    <citation type="submission" date="2021-07" db="EMBL/GenBank/DDBJ databases">
        <authorList>
            <person name="Imarazene B."/>
            <person name="Zahm M."/>
            <person name="Klopp C."/>
            <person name="Cabau C."/>
            <person name="Beille S."/>
            <person name="Jouanno E."/>
            <person name="Castinel A."/>
            <person name="Lluch J."/>
            <person name="Gil L."/>
            <person name="Kuchtly C."/>
            <person name="Lopez Roques C."/>
            <person name="Donnadieu C."/>
            <person name="Parrinello H."/>
            <person name="Journot L."/>
            <person name="Du K."/>
            <person name="Schartl M."/>
            <person name="Retaux S."/>
            <person name="Guiguen Y."/>
        </authorList>
    </citation>
    <scope>NUCLEOTIDE SEQUENCE [LARGE SCALE GENOMIC DNA]</scope>
    <source>
        <strain evidence="1">Pach_M1</strain>
        <tissue evidence="1">Testis</tissue>
    </source>
</reference>
<gene>
    <name evidence="1" type="ORF">AMEX_G1085</name>
</gene>